<evidence type="ECO:0000256" key="4">
    <source>
        <dbReference type="ARBA" id="ARBA00023242"/>
    </source>
</evidence>
<sequence length="861" mass="93817">MIQESCEYKKGRAIKLRQRPEVVTLKPDDRPGVESDYIRDGNLTLTVGIGPSFLMKKKVIDKTLTCCLHSFSINWTDFRVKAYYYRSIAIAMSSTTLRAVTHRLITTPVEQLPSIASFLATSLSDCAELLSTPQTQRSGKPDSDNAVQIHKLKTRLASLLQDRSVEGRWTAVVLVKATVEAGQWEILRGYEPIVRSLISILAKPDPISTRKMCIITLTRIFHLTYQYPTLVREITTPQLPGFITAALNLVSTITKTPSGSIRKPKPNTPFMEIVLHALLELIPRHITIFRPFGAQLRTLLAEVIGSSSPAYFPGHVIDAAEQLLVSLHKCAPKDQAGSGWKDDCKSTILSIHRTTDHVFRAVVEQWESVDAALMHTRPNYSQEMGDGGPDGLGLPGWSGLHSGVDRLVALLQILSDFISMPSAAAVALPMGSVLDLTSRLTSVTVPTNGAATQSGIQFNQEISRDEREALWMELPRIHIACMGLLSNVVGILATSATSITQTILEQAVWTFKGESFNRDLRSAVYGLLRSLVPVNGPAMTKQSVLSLTNVLRSCCNDVLPPTGDSSSTGNSGSDSKAKSKGGQGTANADAFLNPDLQKSRQTQAVSPFLDVQQNASGLLQAVFLSIPAELVPPSIRTEMDRSIILTSDKDAMFASVLNPVPAVKGRGAGSSIIPFLTRPYADQMEVEALVRPRMPVLMTAPELDAYVDEDEEAEDEDMADDSYKAVPKTAEFLKQPVSAPLQVPNVDPSKAATPVPTFHKRTYTEEPTAEEPTPQKQDVQSKKARFDEIIPTTSSQQPFSQPAPAITKTEAPKLSSQVSTTSTTLTSQAPEEAVDDSDDELPTLNIDSDTDEEDDDVTMEG</sequence>
<comment type="similarity">
    <text evidence="2">Belongs to the RIX1/PELP1 family.</text>
</comment>
<keyword evidence="8" id="KW-1185">Reference proteome</keyword>
<evidence type="ECO:0000259" key="6">
    <source>
        <dbReference type="Pfam" id="PF08167"/>
    </source>
</evidence>
<dbReference type="PANTHER" id="PTHR34105">
    <property type="entry name" value="PROLINE-, GLUTAMIC ACID- AND LEUCINE-RICH PROTEIN 1"/>
    <property type="match status" value="1"/>
</dbReference>
<feature type="domain" description="Pre-rRNA-processing protein RIX1 N-terminal" evidence="6">
    <location>
        <begin position="97"/>
        <end position="309"/>
    </location>
</feature>
<evidence type="ECO:0000313" key="8">
    <source>
        <dbReference type="Proteomes" id="UP001227192"/>
    </source>
</evidence>
<proteinExistence type="inferred from homology"/>
<evidence type="ECO:0000256" key="2">
    <source>
        <dbReference type="ARBA" id="ARBA00010511"/>
    </source>
</evidence>
<feature type="compositionally biased region" description="Basic and acidic residues" evidence="5">
    <location>
        <begin position="779"/>
        <end position="788"/>
    </location>
</feature>
<feature type="region of interest" description="Disordered" evidence="5">
    <location>
        <begin position="739"/>
        <end position="758"/>
    </location>
</feature>
<dbReference type="PANTHER" id="PTHR34105:SF1">
    <property type="entry name" value="PROLINE-, GLUTAMIC ACID- AND LEUCINE-RICH PROTEIN 1"/>
    <property type="match status" value="1"/>
</dbReference>
<dbReference type="SUPFAM" id="SSF48371">
    <property type="entry name" value="ARM repeat"/>
    <property type="match status" value="1"/>
</dbReference>
<reference evidence="7" key="1">
    <citation type="submission" date="2015-06" db="EMBL/GenBank/DDBJ databases">
        <authorList>
            <person name="Nguyen H."/>
        </authorList>
    </citation>
    <scope>NUCLEOTIDE SEQUENCE</scope>
    <source>
        <strain evidence="7">DAOM 180753</strain>
    </source>
</reference>
<name>A0AAI9TKC2_PENTH</name>
<feature type="compositionally biased region" description="Low complexity" evidence="5">
    <location>
        <begin position="562"/>
        <end position="574"/>
    </location>
</feature>
<evidence type="ECO:0000256" key="3">
    <source>
        <dbReference type="ARBA" id="ARBA00021502"/>
    </source>
</evidence>
<feature type="compositionally biased region" description="Low complexity" evidence="5">
    <location>
        <begin position="814"/>
        <end position="828"/>
    </location>
</feature>
<dbReference type="GO" id="GO:0005634">
    <property type="term" value="C:nucleus"/>
    <property type="evidence" value="ECO:0007669"/>
    <property type="project" value="UniProtKB-SubCell"/>
</dbReference>
<dbReference type="Proteomes" id="UP001227192">
    <property type="component" value="Unassembled WGS sequence"/>
</dbReference>
<reference evidence="7" key="2">
    <citation type="journal article" date="2016" name="Fungal Biol.">
        <title>Ochratoxin A production by Penicillium thymicola.</title>
        <authorList>
            <person name="Nguyen H.D.T."/>
            <person name="McMullin D.R."/>
            <person name="Ponomareva E."/>
            <person name="Riley R."/>
            <person name="Pomraning K.R."/>
            <person name="Baker S.E."/>
            <person name="Seifert K.A."/>
        </authorList>
    </citation>
    <scope>NUCLEOTIDE SEQUENCE</scope>
    <source>
        <strain evidence="7">DAOM 180753</strain>
    </source>
</reference>
<dbReference type="GO" id="GO:0006364">
    <property type="term" value="P:rRNA processing"/>
    <property type="evidence" value="ECO:0007669"/>
    <property type="project" value="TreeGrafter"/>
</dbReference>
<dbReference type="Pfam" id="PF08167">
    <property type="entry name" value="RIX1"/>
    <property type="match status" value="1"/>
</dbReference>
<feature type="compositionally biased region" description="Acidic residues" evidence="5">
    <location>
        <begin position="832"/>
        <end position="841"/>
    </location>
</feature>
<evidence type="ECO:0000313" key="7">
    <source>
        <dbReference type="EMBL" id="KAJ9488074.1"/>
    </source>
</evidence>
<keyword evidence="4" id="KW-0539">Nucleus</keyword>
<feature type="region of interest" description="Disordered" evidence="5">
    <location>
        <begin position="561"/>
        <end position="590"/>
    </location>
</feature>
<gene>
    <name evidence="7" type="ORF">VN97_g5223</name>
</gene>
<feature type="compositionally biased region" description="Acidic residues" evidence="5">
    <location>
        <begin position="848"/>
        <end position="861"/>
    </location>
</feature>
<feature type="region of interest" description="Disordered" evidence="5">
    <location>
        <begin position="764"/>
        <end position="861"/>
    </location>
</feature>
<comment type="caution">
    <text evidence="7">The sequence shown here is derived from an EMBL/GenBank/DDBJ whole genome shotgun (WGS) entry which is preliminary data.</text>
</comment>
<evidence type="ECO:0000256" key="5">
    <source>
        <dbReference type="SAM" id="MobiDB-lite"/>
    </source>
</evidence>
<protein>
    <recommendedName>
        <fullName evidence="3">Pre-rRNA-processing protein RIX1</fullName>
    </recommendedName>
</protein>
<dbReference type="InterPro" id="IPR016024">
    <property type="entry name" value="ARM-type_fold"/>
</dbReference>
<comment type="subcellular location">
    <subcellularLocation>
        <location evidence="1">Nucleus</location>
    </subcellularLocation>
</comment>
<dbReference type="InterPro" id="IPR012583">
    <property type="entry name" value="RIX1_N"/>
</dbReference>
<accession>A0AAI9TKC2</accession>
<evidence type="ECO:0000256" key="1">
    <source>
        <dbReference type="ARBA" id="ARBA00004123"/>
    </source>
</evidence>
<dbReference type="AlphaFoldDB" id="A0AAI9TKC2"/>
<feature type="compositionally biased region" description="Polar residues" evidence="5">
    <location>
        <begin position="791"/>
        <end position="800"/>
    </location>
</feature>
<organism evidence="7 8">
    <name type="scientific">Penicillium thymicola</name>
    <dbReference type="NCBI Taxonomy" id="293382"/>
    <lineage>
        <taxon>Eukaryota</taxon>
        <taxon>Fungi</taxon>
        <taxon>Dikarya</taxon>
        <taxon>Ascomycota</taxon>
        <taxon>Pezizomycotina</taxon>
        <taxon>Eurotiomycetes</taxon>
        <taxon>Eurotiomycetidae</taxon>
        <taxon>Eurotiales</taxon>
        <taxon>Aspergillaceae</taxon>
        <taxon>Penicillium</taxon>
    </lineage>
</organism>
<dbReference type="EMBL" id="LACB01000131">
    <property type="protein sequence ID" value="KAJ9488074.1"/>
    <property type="molecule type" value="Genomic_DNA"/>
</dbReference>